<dbReference type="EMBL" id="BGZK01000134">
    <property type="protein sequence ID" value="GBP21953.1"/>
    <property type="molecule type" value="Genomic_DNA"/>
</dbReference>
<dbReference type="AlphaFoldDB" id="A0A4C1U6F0"/>
<accession>A0A4C1U6F0</accession>
<gene>
    <name evidence="2" type="ORF">EVAR_7169_1</name>
</gene>
<organism evidence="2 3">
    <name type="scientific">Eumeta variegata</name>
    <name type="common">Bagworm moth</name>
    <name type="synonym">Eumeta japonica</name>
    <dbReference type="NCBI Taxonomy" id="151549"/>
    <lineage>
        <taxon>Eukaryota</taxon>
        <taxon>Metazoa</taxon>
        <taxon>Ecdysozoa</taxon>
        <taxon>Arthropoda</taxon>
        <taxon>Hexapoda</taxon>
        <taxon>Insecta</taxon>
        <taxon>Pterygota</taxon>
        <taxon>Neoptera</taxon>
        <taxon>Endopterygota</taxon>
        <taxon>Lepidoptera</taxon>
        <taxon>Glossata</taxon>
        <taxon>Ditrysia</taxon>
        <taxon>Tineoidea</taxon>
        <taxon>Psychidae</taxon>
        <taxon>Oiketicinae</taxon>
        <taxon>Eumeta</taxon>
    </lineage>
</organism>
<evidence type="ECO:0000313" key="2">
    <source>
        <dbReference type="EMBL" id="GBP21953.1"/>
    </source>
</evidence>
<comment type="caution">
    <text evidence="2">The sequence shown here is derived from an EMBL/GenBank/DDBJ whole genome shotgun (WGS) entry which is preliminary data.</text>
</comment>
<keyword evidence="3" id="KW-1185">Reference proteome</keyword>
<reference evidence="2 3" key="1">
    <citation type="journal article" date="2019" name="Commun. Biol.">
        <title>The bagworm genome reveals a unique fibroin gene that provides high tensile strength.</title>
        <authorList>
            <person name="Kono N."/>
            <person name="Nakamura H."/>
            <person name="Ohtoshi R."/>
            <person name="Tomita M."/>
            <person name="Numata K."/>
            <person name="Arakawa K."/>
        </authorList>
    </citation>
    <scope>NUCLEOTIDE SEQUENCE [LARGE SCALE GENOMIC DNA]</scope>
</reference>
<dbReference type="Proteomes" id="UP000299102">
    <property type="component" value="Unassembled WGS sequence"/>
</dbReference>
<evidence type="ECO:0000313" key="3">
    <source>
        <dbReference type="Proteomes" id="UP000299102"/>
    </source>
</evidence>
<sequence length="211" mass="23162">MYTTHQNESNNCKLEGVHLQPPTVAKLRNTVAYIISTVARVDDYPNTDPKKIAALRSGTFQYSGPVLIFGLRYHRPEIINSDATSLSFIVRPTSITDPTSFRLAGCVEPGAHAPPIIIRGKSLEAIKDESRESGRGVDTAPGQRFPAEASAERAAGPPLNWGVSSTAWLSLKSDRPPASETKSIERTNILRRSALYGRMEKFRLVVFFPAP</sequence>
<protein>
    <submittedName>
        <fullName evidence="2">Uncharacterized protein</fullName>
    </submittedName>
</protein>
<feature type="region of interest" description="Disordered" evidence="1">
    <location>
        <begin position="128"/>
        <end position="158"/>
    </location>
</feature>
<proteinExistence type="predicted"/>
<name>A0A4C1U6F0_EUMVA</name>
<evidence type="ECO:0000256" key="1">
    <source>
        <dbReference type="SAM" id="MobiDB-lite"/>
    </source>
</evidence>